<evidence type="ECO:0000256" key="3">
    <source>
        <dbReference type="RuleBase" id="RU363094"/>
    </source>
</evidence>
<comment type="subcellular location">
    <subcellularLocation>
        <location evidence="3">Cytoplasm</location>
    </subcellularLocation>
</comment>
<evidence type="ECO:0000313" key="8">
    <source>
        <dbReference type="Proteomes" id="UP000297725"/>
    </source>
</evidence>
<sequence length="143" mass="16741">MSDGLANQLWQVAQASFTFGSPWTIEQFEEDLQNKSSSWLLKRNESNEVVAFLQYRVVLDEAEIYHIAVSSAYQSQGLGKDMLYELIETLTETNVEKIFLEVRESNEQARRFYQKHAFVEIGVRKNYYHHPIDNGLMLMKELK</sequence>
<proteinExistence type="inferred from homology"/>
<dbReference type="GO" id="GO:0005737">
    <property type="term" value="C:cytoplasm"/>
    <property type="evidence" value="ECO:0007669"/>
    <property type="project" value="UniProtKB-SubCell"/>
</dbReference>
<dbReference type="PANTHER" id="PTHR42919:SF8">
    <property type="entry name" value="N-ALPHA-ACETYLTRANSFERASE 50"/>
    <property type="match status" value="1"/>
</dbReference>
<dbReference type="RefSeq" id="WP_135254033.1">
    <property type="nucleotide sequence ID" value="NZ_CP038865.1"/>
</dbReference>
<gene>
    <name evidence="5" type="primary">rimI</name>
    <name evidence="6" type="ORF">E4031_03500</name>
    <name evidence="5" type="ORF">E4Z98_03150</name>
</gene>
<dbReference type="InterPro" id="IPR051556">
    <property type="entry name" value="N-term/lysine_N-AcTrnsfr"/>
</dbReference>
<dbReference type="PANTHER" id="PTHR42919">
    <property type="entry name" value="N-ALPHA-ACETYLTRANSFERASE"/>
    <property type="match status" value="1"/>
</dbReference>
<dbReference type="NCBIfam" id="TIGR01575">
    <property type="entry name" value="rimI"/>
    <property type="match status" value="1"/>
</dbReference>
<dbReference type="PROSITE" id="PS51186">
    <property type="entry name" value="GNAT"/>
    <property type="match status" value="1"/>
</dbReference>
<accession>A0A7Z2B2R1</accession>
<dbReference type="InterPro" id="IPR016181">
    <property type="entry name" value="Acyl_CoA_acyltransferase"/>
</dbReference>
<name>A0A4Z0DBM0_9ENTE</name>
<evidence type="ECO:0000256" key="2">
    <source>
        <dbReference type="ARBA" id="ARBA00023315"/>
    </source>
</evidence>
<dbReference type="OrthoDB" id="9794566at2"/>
<evidence type="ECO:0000313" key="5">
    <source>
        <dbReference type="EMBL" id="QCA28356.1"/>
    </source>
</evidence>
<dbReference type="InterPro" id="IPR000182">
    <property type="entry name" value="GNAT_dom"/>
</dbReference>
<dbReference type="EMBL" id="SRHU01000013">
    <property type="protein sequence ID" value="TFZ42256.1"/>
    <property type="molecule type" value="Genomic_DNA"/>
</dbReference>
<evidence type="ECO:0000259" key="4">
    <source>
        <dbReference type="PROSITE" id="PS51186"/>
    </source>
</evidence>
<comment type="similarity">
    <text evidence="3">Belongs to the acetyltransferase family. RimI subfamily.</text>
</comment>
<dbReference type="GO" id="GO:0008999">
    <property type="term" value="F:protein-N-terminal-alanine acetyltransferase activity"/>
    <property type="evidence" value="ECO:0007669"/>
    <property type="project" value="UniProtKB-EC"/>
</dbReference>
<keyword evidence="3" id="KW-0963">Cytoplasm</keyword>
<dbReference type="InterPro" id="IPR006464">
    <property type="entry name" value="AcTrfase_RimI/Ard1"/>
</dbReference>
<dbReference type="CDD" id="cd04301">
    <property type="entry name" value="NAT_SF"/>
    <property type="match status" value="1"/>
</dbReference>
<dbReference type="KEGG" id="vac:E4Z98_03150"/>
<accession>A0A4Z0DBM0</accession>
<dbReference type="Proteomes" id="UP000296883">
    <property type="component" value="Chromosome"/>
</dbReference>
<organism evidence="5 7">
    <name type="scientific">Vagococcus xieshaowenii</name>
    <dbReference type="NCBI Taxonomy" id="2562451"/>
    <lineage>
        <taxon>Bacteria</taxon>
        <taxon>Bacillati</taxon>
        <taxon>Bacillota</taxon>
        <taxon>Bacilli</taxon>
        <taxon>Lactobacillales</taxon>
        <taxon>Enterococcaceae</taxon>
        <taxon>Vagococcus</taxon>
    </lineage>
</organism>
<evidence type="ECO:0000313" key="6">
    <source>
        <dbReference type="EMBL" id="TFZ42256.1"/>
    </source>
</evidence>
<comment type="function">
    <text evidence="3">Acetylates the N-terminal alanine of ribosomal protein bS18.</text>
</comment>
<dbReference type="EC" id="2.3.1.266" evidence="3"/>
<evidence type="ECO:0000256" key="1">
    <source>
        <dbReference type="ARBA" id="ARBA00022679"/>
    </source>
</evidence>
<evidence type="ECO:0000313" key="7">
    <source>
        <dbReference type="Proteomes" id="UP000296883"/>
    </source>
</evidence>
<dbReference type="EMBL" id="CP038865">
    <property type="protein sequence ID" value="QCA28356.1"/>
    <property type="molecule type" value="Genomic_DNA"/>
</dbReference>
<reference evidence="5 7" key="2">
    <citation type="journal article" date="2020" name="Int. J. Syst. Evol. Microbiol.">
        <title>Vagococcus xieshaowenii sp. nov., isolated from snow finch (Montifringilla taczanowskii) cloacal content.</title>
        <authorList>
            <person name="Ge Y."/>
            <person name="Yang J."/>
            <person name="Lai X.H."/>
            <person name="Zhang G."/>
            <person name="Jin D."/>
            <person name="Lu S."/>
            <person name="Wang B."/>
            <person name="Huang Y."/>
            <person name="Huang Y."/>
            <person name="Ren Z."/>
            <person name="Zhang X."/>
            <person name="Xu J."/>
        </authorList>
    </citation>
    <scope>NUCLEOTIDE SEQUENCE [LARGE SCALE GENOMIC DNA]</scope>
    <source>
        <strain evidence="7">personal::cf-49</strain>
        <strain evidence="5">Personal::cf-49</strain>
    </source>
</reference>
<feature type="domain" description="N-acetyltransferase" evidence="4">
    <location>
        <begin position="1"/>
        <end position="143"/>
    </location>
</feature>
<dbReference type="Proteomes" id="UP000297725">
    <property type="component" value="Unassembled WGS sequence"/>
</dbReference>
<dbReference type="Gene3D" id="3.40.630.30">
    <property type="match status" value="1"/>
</dbReference>
<keyword evidence="1" id="KW-0808">Transferase</keyword>
<dbReference type="SUPFAM" id="SSF55729">
    <property type="entry name" value="Acyl-CoA N-acyltransferases (Nat)"/>
    <property type="match status" value="1"/>
</dbReference>
<reference evidence="6 8" key="1">
    <citation type="submission" date="2019-03" db="EMBL/GenBank/DDBJ databases">
        <title>Vagococcus sp. was isolated fron gut of Carduelis flavirostris.</title>
        <authorList>
            <person name="Ge Y."/>
        </authorList>
    </citation>
    <scope>NUCLEOTIDE SEQUENCE [LARGE SCALE GENOMIC DNA]</scope>
    <source>
        <strain evidence="6 8">CF-210</strain>
    </source>
</reference>
<dbReference type="Pfam" id="PF00583">
    <property type="entry name" value="Acetyltransf_1"/>
    <property type="match status" value="1"/>
</dbReference>
<comment type="catalytic activity">
    <reaction evidence="3">
        <text>N-terminal L-alanyl-[ribosomal protein bS18] + acetyl-CoA = N-terminal N(alpha)-acetyl-L-alanyl-[ribosomal protein bS18] + CoA + H(+)</text>
        <dbReference type="Rhea" id="RHEA:43756"/>
        <dbReference type="Rhea" id="RHEA-COMP:10676"/>
        <dbReference type="Rhea" id="RHEA-COMP:10677"/>
        <dbReference type="ChEBI" id="CHEBI:15378"/>
        <dbReference type="ChEBI" id="CHEBI:57287"/>
        <dbReference type="ChEBI" id="CHEBI:57288"/>
        <dbReference type="ChEBI" id="CHEBI:64718"/>
        <dbReference type="ChEBI" id="CHEBI:83683"/>
        <dbReference type="EC" id="2.3.1.266"/>
    </reaction>
</comment>
<protein>
    <recommendedName>
        <fullName evidence="3">[Ribosomal protein bS18]-alanine N-acetyltransferase</fullName>
        <ecNumber evidence="3">2.3.1.266</ecNumber>
    </recommendedName>
</protein>
<dbReference type="AlphaFoldDB" id="A0A4Z0DBM0"/>
<keyword evidence="2" id="KW-0012">Acyltransferase</keyword>
<keyword evidence="7" id="KW-1185">Reference proteome</keyword>